<evidence type="ECO:0000313" key="2">
    <source>
        <dbReference type="Proteomes" id="UP000028700"/>
    </source>
</evidence>
<reference evidence="1" key="1">
    <citation type="journal article" date="2014" name="Genome Announc.">
        <title>Draft Genome Sequence of Lactobacillus oryzae Strain SG293T.</title>
        <authorList>
            <person name="Tanizawa Y."/>
            <person name="Fujisawa T."/>
            <person name="Mochizuki T."/>
            <person name="Kaminuma E."/>
            <person name="Nakamura Y."/>
            <person name="Tohno M."/>
        </authorList>
    </citation>
    <scope>NUCLEOTIDE SEQUENCE [LARGE SCALE GENOMIC DNA]</scope>
    <source>
        <strain evidence="1">SG293</strain>
    </source>
</reference>
<accession>A0A081BJC6</accession>
<sequence length="178" mass="20785">MKKELLIVDAYNLIGSWPDLKQLKLQNRLEDARDKLIQMMVEYRKYRDIDIILVFDAMYVPGTTQAKHYRGLQIVWTAKNETADSYIEALARRKQSPLLQVMVATDDQAEQWMIFSQGALRIPTNELLSDMHLSKKEVNQEASRYNDLGSVRKSPWDNKQMDALEALREQLTNKKPKK</sequence>
<dbReference type="OrthoDB" id="9792160at2"/>
<gene>
    <name evidence="1" type="ORF">LOSG293_200090</name>
</gene>
<dbReference type="Pfam" id="PF05991">
    <property type="entry name" value="NYN_YacP"/>
    <property type="match status" value="1"/>
</dbReference>
<dbReference type="Proteomes" id="UP000028700">
    <property type="component" value="Unassembled WGS sequence"/>
</dbReference>
<protein>
    <submittedName>
        <fullName evidence="1">DNA-binding protein</fullName>
    </submittedName>
</protein>
<name>A0A081BJC6_9LACO</name>
<dbReference type="InterPro" id="IPR010298">
    <property type="entry name" value="YacP-like"/>
</dbReference>
<dbReference type="eggNOG" id="COG3688">
    <property type="taxonomic scope" value="Bacteria"/>
</dbReference>
<dbReference type="GO" id="GO:0003677">
    <property type="term" value="F:DNA binding"/>
    <property type="evidence" value="ECO:0007669"/>
    <property type="project" value="UniProtKB-KW"/>
</dbReference>
<dbReference type="PANTHER" id="PTHR34547:SF1">
    <property type="entry name" value="YACP-LIKE NYN DOMAIN PROTEIN"/>
    <property type="match status" value="1"/>
</dbReference>
<dbReference type="RefSeq" id="WP_034528301.1">
    <property type="nucleotide sequence ID" value="NZ_BBAZ01000019.1"/>
</dbReference>
<keyword evidence="2" id="KW-1185">Reference proteome</keyword>
<evidence type="ECO:0000313" key="1">
    <source>
        <dbReference type="EMBL" id="GAK48144.1"/>
    </source>
</evidence>
<proteinExistence type="predicted"/>
<dbReference type="STRING" id="1291743.LOSG293_200090"/>
<keyword evidence="1" id="KW-0238">DNA-binding</keyword>
<dbReference type="CDD" id="cd10912">
    <property type="entry name" value="PIN_YacP-like"/>
    <property type="match status" value="1"/>
</dbReference>
<dbReference type="PANTHER" id="PTHR34547">
    <property type="entry name" value="YACP-LIKE NYN DOMAIN PROTEIN"/>
    <property type="match status" value="1"/>
</dbReference>
<dbReference type="AlphaFoldDB" id="A0A081BJC6"/>
<organism evidence="1 2">
    <name type="scientific">Secundilactobacillus oryzae JCM 18671</name>
    <dbReference type="NCBI Taxonomy" id="1291743"/>
    <lineage>
        <taxon>Bacteria</taxon>
        <taxon>Bacillati</taxon>
        <taxon>Bacillota</taxon>
        <taxon>Bacilli</taxon>
        <taxon>Lactobacillales</taxon>
        <taxon>Lactobacillaceae</taxon>
        <taxon>Secundilactobacillus</taxon>
    </lineage>
</organism>
<dbReference type="EMBL" id="BBJM01000020">
    <property type="protein sequence ID" value="GAK48144.1"/>
    <property type="molecule type" value="Genomic_DNA"/>
</dbReference>
<comment type="caution">
    <text evidence="1">The sequence shown here is derived from an EMBL/GenBank/DDBJ whole genome shotgun (WGS) entry which is preliminary data.</text>
</comment>